<dbReference type="Proteomes" id="UP000184111">
    <property type="component" value="Unassembled WGS sequence"/>
</dbReference>
<dbReference type="EMBL" id="FRBI01000055">
    <property type="protein sequence ID" value="SHN37716.1"/>
    <property type="molecule type" value="Genomic_DNA"/>
</dbReference>
<name>A0A1M7QZW9_9ACTN</name>
<accession>A0A1M7QZW9</accession>
<evidence type="ECO:0000313" key="2">
    <source>
        <dbReference type="Proteomes" id="UP000184111"/>
    </source>
</evidence>
<reference evidence="1 2" key="1">
    <citation type="submission" date="2016-11" db="EMBL/GenBank/DDBJ databases">
        <authorList>
            <person name="Jaros S."/>
            <person name="Januszkiewicz K."/>
            <person name="Wedrychowicz H."/>
        </authorList>
    </citation>
    <scope>NUCLEOTIDE SEQUENCE [LARGE SCALE GENOMIC DNA]</scope>
    <source>
        <strain evidence="1 2">CGMCC 4.2025</strain>
    </source>
</reference>
<gene>
    <name evidence="1" type="ORF">SAMN05216499_15516</name>
</gene>
<organism evidence="1 2">
    <name type="scientific">Actinacidiphila paucisporea</name>
    <dbReference type="NCBI Taxonomy" id="310782"/>
    <lineage>
        <taxon>Bacteria</taxon>
        <taxon>Bacillati</taxon>
        <taxon>Actinomycetota</taxon>
        <taxon>Actinomycetes</taxon>
        <taxon>Kitasatosporales</taxon>
        <taxon>Streptomycetaceae</taxon>
        <taxon>Actinacidiphila</taxon>
    </lineage>
</organism>
<dbReference type="STRING" id="310782.SAMN05216499_15516"/>
<dbReference type="AlphaFoldDB" id="A0A1M7QZW9"/>
<proteinExistence type="predicted"/>
<protein>
    <submittedName>
        <fullName evidence="1">Uncharacterized protein</fullName>
    </submittedName>
</protein>
<evidence type="ECO:0000313" key="1">
    <source>
        <dbReference type="EMBL" id="SHN37716.1"/>
    </source>
</evidence>
<keyword evidence="2" id="KW-1185">Reference proteome</keyword>
<sequence length="123" mass="13234">MTPCAFVAIVWKTVEDQAAHPTDAPVIYDAPDGVSLADLVAEVTRWAGRPRNLAAGGFADPTLTENTGLALIEPFGAQLLEMRGWAYRSRWIGCGEIARPDGTKPVVVLATRENRSRPSGCRA</sequence>
<dbReference type="RefSeq" id="WP_200804629.1">
    <property type="nucleotide sequence ID" value="NZ_FRBI01000055.1"/>
</dbReference>